<gene>
    <name evidence="6" type="ORF">KEC16_12925</name>
</gene>
<evidence type="ECO:0000313" key="6">
    <source>
        <dbReference type="EMBL" id="MBR9972621.1"/>
    </source>
</evidence>
<proteinExistence type="predicted"/>
<organism evidence="6 7">
    <name type="scientific">Magnetospirillum sulfuroxidans</name>
    <dbReference type="NCBI Taxonomy" id="611300"/>
    <lineage>
        <taxon>Bacteria</taxon>
        <taxon>Pseudomonadati</taxon>
        <taxon>Pseudomonadota</taxon>
        <taxon>Alphaproteobacteria</taxon>
        <taxon>Rhodospirillales</taxon>
        <taxon>Rhodospirillaceae</taxon>
        <taxon>Magnetospirillum</taxon>
    </lineage>
</organism>
<dbReference type="InterPro" id="IPR059112">
    <property type="entry name" value="CysZ/EI24"/>
</dbReference>
<feature type="transmembrane region" description="Helical" evidence="5">
    <location>
        <begin position="136"/>
        <end position="156"/>
    </location>
</feature>
<evidence type="ECO:0000313" key="7">
    <source>
        <dbReference type="Proteomes" id="UP000680714"/>
    </source>
</evidence>
<comment type="subcellular location">
    <subcellularLocation>
        <location evidence="1">Membrane</location>
        <topology evidence="1">Multi-pass membrane protein</topology>
    </subcellularLocation>
</comment>
<evidence type="ECO:0000256" key="2">
    <source>
        <dbReference type="ARBA" id="ARBA00022692"/>
    </source>
</evidence>
<keyword evidence="3 5" id="KW-1133">Transmembrane helix</keyword>
<evidence type="ECO:0000256" key="5">
    <source>
        <dbReference type="SAM" id="Phobius"/>
    </source>
</evidence>
<accession>A0ABS5IDX4</accession>
<evidence type="ECO:0000256" key="3">
    <source>
        <dbReference type="ARBA" id="ARBA00022989"/>
    </source>
</evidence>
<protein>
    <submittedName>
        <fullName evidence="6">EI24 domain-containing protein</fullName>
    </submittedName>
</protein>
<keyword evidence="2 5" id="KW-0812">Transmembrane</keyword>
<keyword evidence="7" id="KW-1185">Reference proteome</keyword>
<evidence type="ECO:0000256" key="4">
    <source>
        <dbReference type="ARBA" id="ARBA00023136"/>
    </source>
</evidence>
<dbReference type="EMBL" id="JAGTUF010000012">
    <property type="protein sequence ID" value="MBR9972621.1"/>
    <property type="molecule type" value="Genomic_DNA"/>
</dbReference>
<feature type="transmembrane region" description="Helical" evidence="5">
    <location>
        <begin position="184"/>
        <end position="212"/>
    </location>
</feature>
<reference evidence="6 7" key="1">
    <citation type="submission" date="2021-04" db="EMBL/GenBank/DDBJ databases">
        <title>Magnetospirillum sulfuroxidans sp. nov., a facultative chemolithoautotrophic sulfur-oxidizing alphaproteobacterium isolated from freshwater sediment and proposals for Paramagetospirillum gen. nov., and Magnetospirillaceae fam. nov.</title>
        <authorList>
            <person name="Koziaeva V."/>
            <person name="Geelhoed J.S."/>
            <person name="Sorokin D.Y."/>
            <person name="Grouzdev D.S."/>
        </authorList>
    </citation>
    <scope>NUCLEOTIDE SEQUENCE [LARGE SCALE GENOMIC DNA]</scope>
    <source>
        <strain evidence="6 7">J10</strain>
    </source>
</reference>
<dbReference type="Proteomes" id="UP000680714">
    <property type="component" value="Unassembled WGS sequence"/>
</dbReference>
<feature type="transmembrane region" description="Helical" evidence="5">
    <location>
        <begin position="20"/>
        <end position="44"/>
    </location>
</feature>
<sequence>MIGALIKALGQLSDPRLARVLKWGVLGALIAYAALVAVIWVVLANLTLFANVWADWGTDLAIGALALVLPILFFPALTTTIMGPMLDGVAEAVEARHYPQLGPGRPQPTSEVILGTLRFLALTVLVNLLALPVYGILLFTGFTVVLATLINGYLLGREYFELAAFRRMDPAAARLMFRANLGRLWLAGIIIAFLFSLPLLNLAAPVIAAAFMTHVAETLRMRLNPV</sequence>
<dbReference type="RefSeq" id="WP_211549560.1">
    <property type="nucleotide sequence ID" value="NZ_JAGTUF010000012.1"/>
</dbReference>
<keyword evidence="4 5" id="KW-0472">Membrane</keyword>
<feature type="transmembrane region" description="Helical" evidence="5">
    <location>
        <begin position="56"/>
        <end position="77"/>
    </location>
</feature>
<evidence type="ECO:0000256" key="1">
    <source>
        <dbReference type="ARBA" id="ARBA00004141"/>
    </source>
</evidence>
<dbReference type="Pfam" id="PF07264">
    <property type="entry name" value="EI24"/>
    <property type="match status" value="1"/>
</dbReference>
<comment type="caution">
    <text evidence="6">The sequence shown here is derived from an EMBL/GenBank/DDBJ whole genome shotgun (WGS) entry which is preliminary data.</text>
</comment>
<name>A0ABS5IDX4_9PROT</name>